<proteinExistence type="predicted"/>
<name>J8TYJ1_TRIAS</name>
<feature type="region of interest" description="Disordered" evidence="1">
    <location>
        <begin position="459"/>
        <end position="518"/>
    </location>
</feature>
<dbReference type="GeneID" id="25991571"/>
<dbReference type="AlphaFoldDB" id="J8TYJ1"/>
<dbReference type="HOGENOM" id="CLU_525985_0_0_1"/>
<protein>
    <submittedName>
        <fullName evidence="2">Uncharacterized protein</fullName>
    </submittedName>
</protein>
<dbReference type="OrthoDB" id="5308060at2759"/>
<dbReference type="EMBL" id="ALBS01000008">
    <property type="protein sequence ID" value="EJT53142.1"/>
    <property type="molecule type" value="Genomic_DNA"/>
</dbReference>
<gene>
    <name evidence="2" type="ORF">A1Q1_08059</name>
</gene>
<comment type="caution">
    <text evidence="2">The sequence shown here is derived from an EMBL/GenBank/DDBJ whole genome shotgun (WGS) entry which is preliminary data.</text>
</comment>
<dbReference type="RefSeq" id="XP_014184305.1">
    <property type="nucleotide sequence ID" value="XM_014328830.1"/>
</dbReference>
<organism evidence="2 3">
    <name type="scientific">Trichosporon asahii var. asahii (strain ATCC 90039 / CBS 2479 / JCM 2466 / KCTC 7840 / NBRC 103889/ NCYC 2677 / UAMH 7654)</name>
    <name type="common">Yeast</name>
    <dbReference type="NCBI Taxonomy" id="1186058"/>
    <lineage>
        <taxon>Eukaryota</taxon>
        <taxon>Fungi</taxon>
        <taxon>Dikarya</taxon>
        <taxon>Basidiomycota</taxon>
        <taxon>Agaricomycotina</taxon>
        <taxon>Tremellomycetes</taxon>
        <taxon>Trichosporonales</taxon>
        <taxon>Trichosporonaceae</taxon>
        <taxon>Trichosporon</taxon>
    </lineage>
</organism>
<dbReference type="Proteomes" id="UP000002748">
    <property type="component" value="Unassembled WGS sequence"/>
</dbReference>
<evidence type="ECO:0000313" key="2">
    <source>
        <dbReference type="EMBL" id="EJT53142.1"/>
    </source>
</evidence>
<dbReference type="VEuPathDB" id="FungiDB:A1Q1_08059"/>
<accession>J8TYJ1</accession>
<evidence type="ECO:0000313" key="3">
    <source>
        <dbReference type="Proteomes" id="UP000002748"/>
    </source>
</evidence>
<evidence type="ECO:0000256" key="1">
    <source>
        <dbReference type="SAM" id="MobiDB-lite"/>
    </source>
</evidence>
<dbReference type="KEGG" id="tasa:A1Q1_08059"/>
<feature type="compositionally biased region" description="Low complexity" evidence="1">
    <location>
        <begin position="496"/>
        <end position="507"/>
    </location>
</feature>
<reference evidence="2 3" key="1">
    <citation type="journal article" date="2012" name="Eukaryot. Cell">
        <title>Draft genome sequence of CBS 2479, the standard type strain of Trichosporon asahii.</title>
        <authorList>
            <person name="Yang R.Y."/>
            <person name="Li H.T."/>
            <person name="Zhu H."/>
            <person name="Zhou G.P."/>
            <person name="Wang M."/>
            <person name="Wang L."/>
        </authorList>
    </citation>
    <scope>NUCLEOTIDE SEQUENCE [LARGE SCALE GENOMIC DNA]</scope>
    <source>
        <strain evidence="3">ATCC 90039 / CBS 2479 / JCM 2466 / KCTC 7840 / NCYC 2677 / UAMH 7654</strain>
    </source>
</reference>
<sequence length="518" mass="55154">MPIDLSAMLDQLEEWIESQVPPNLHDLPGKMLETVERVGNELIDTLNMHGPPSISIPFPPFGKEEPVVLTPPPPEPSALSKACDRAGAVARRHPYMVGGGVAIAVTAGIGYVGLATGCGPFANVGQEWRMRRKFGDRGVVENGMLKEAIVILAPSPTPPILVPLTASLLKAGYVVIVAVPLVKEAEALERRLSGLQEKGALRVLIYDTDDSTTFPPFHRSLLATLTLRFPAPATKNKGPQTTGDPYSSKQALVPRIHAFISLYPLNPAPPSQPSALPALPTLMSPDANGHTPRFITVYPSSSRLANPDSFGSQVLAHNHKLLATNLTAASGARAISVYVGNITLPSLPAIITEGRALSRREQARQRLHESMTSATAAVSVFRDLFFGTFSGISRSVLYTLGLGASSRDWSMFESRFLRALKSSYGDTYYLGQRSWLPQTLALLPSSALPRVMNVVQLPSETGPAPAPPPKTAHIPTSGSASSSDHEGEDLVSSIHTAGTTQSSASSGLEGSWVGLDAH</sequence>